<evidence type="ECO:0000313" key="2">
    <source>
        <dbReference type="Proteomes" id="UP001151532"/>
    </source>
</evidence>
<dbReference type="AlphaFoldDB" id="A0A9Q0P2H5"/>
<comment type="caution">
    <text evidence="1">The sequence shown here is derived from an EMBL/GenBank/DDBJ whole genome shotgun (WGS) entry which is preliminary data.</text>
</comment>
<protein>
    <submittedName>
        <fullName evidence="1">Uncharacterized protein</fullName>
    </submittedName>
</protein>
<proteinExistence type="predicted"/>
<evidence type="ECO:0000313" key="1">
    <source>
        <dbReference type="EMBL" id="KAJ6680398.1"/>
    </source>
</evidence>
<dbReference type="Proteomes" id="UP001151532">
    <property type="component" value="Chromosome 14"/>
</dbReference>
<name>A0A9Q0P2H5_SALPP</name>
<gene>
    <name evidence="1" type="ORF">OIU79_020001</name>
</gene>
<reference evidence="1" key="1">
    <citation type="submission" date="2022-11" db="EMBL/GenBank/DDBJ databases">
        <authorList>
            <person name="Hyden B.L."/>
            <person name="Feng K."/>
            <person name="Yates T."/>
            <person name="Jawdy S."/>
            <person name="Smart L.B."/>
            <person name="Muchero W."/>
        </authorList>
    </citation>
    <scope>NUCLEOTIDE SEQUENCE</scope>
    <source>
        <tissue evidence="1">Shoot tip</tissue>
    </source>
</reference>
<dbReference type="OrthoDB" id="10648242at2759"/>
<sequence length="110" mass="12177">MRSFRLSHVLYMSLGSITSTGSLAICRGRKLALGRELHGEFWVDSKGREQVGILVGAEAAYVSVRKRRAAVCRGCSRGRRSHRRLACHQPSNRHFADGALGIRNMITCHG</sequence>
<dbReference type="EMBL" id="JAPFFK010000020">
    <property type="protein sequence ID" value="KAJ6680398.1"/>
    <property type="molecule type" value="Genomic_DNA"/>
</dbReference>
<reference evidence="1" key="2">
    <citation type="journal article" date="2023" name="Int. J. Mol. Sci.">
        <title>De Novo Assembly and Annotation of 11 Diverse Shrub Willow (Salix) Genomes Reveals Novel Gene Organization in Sex-Linked Regions.</title>
        <authorList>
            <person name="Hyden B."/>
            <person name="Feng K."/>
            <person name="Yates T.B."/>
            <person name="Jawdy S."/>
            <person name="Cereghino C."/>
            <person name="Smart L.B."/>
            <person name="Muchero W."/>
        </authorList>
    </citation>
    <scope>NUCLEOTIDE SEQUENCE</scope>
    <source>
        <tissue evidence="1">Shoot tip</tissue>
    </source>
</reference>
<keyword evidence="2" id="KW-1185">Reference proteome</keyword>
<organism evidence="1 2">
    <name type="scientific">Salix purpurea</name>
    <name type="common">Purple osier willow</name>
    <dbReference type="NCBI Taxonomy" id="77065"/>
    <lineage>
        <taxon>Eukaryota</taxon>
        <taxon>Viridiplantae</taxon>
        <taxon>Streptophyta</taxon>
        <taxon>Embryophyta</taxon>
        <taxon>Tracheophyta</taxon>
        <taxon>Spermatophyta</taxon>
        <taxon>Magnoliopsida</taxon>
        <taxon>eudicotyledons</taxon>
        <taxon>Gunneridae</taxon>
        <taxon>Pentapetalae</taxon>
        <taxon>rosids</taxon>
        <taxon>fabids</taxon>
        <taxon>Malpighiales</taxon>
        <taxon>Salicaceae</taxon>
        <taxon>Saliceae</taxon>
        <taxon>Salix</taxon>
    </lineage>
</organism>
<accession>A0A9Q0P2H5</accession>